<gene>
    <name evidence="2" type="ORF">BDW02DRAFT_346211</name>
</gene>
<dbReference type="Proteomes" id="UP000800040">
    <property type="component" value="Unassembled WGS sequence"/>
</dbReference>
<feature type="compositionally biased region" description="Polar residues" evidence="1">
    <location>
        <begin position="90"/>
        <end position="100"/>
    </location>
</feature>
<name>A0A6A5KD62_9PLEO</name>
<feature type="region of interest" description="Disordered" evidence="1">
    <location>
        <begin position="1"/>
        <end position="22"/>
    </location>
</feature>
<reference evidence="2" key="1">
    <citation type="submission" date="2020-01" db="EMBL/GenBank/DDBJ databases">
        <authorList>
            <consortium name="DOE Joint Genome Institute"/>
            <person name="Haridas S."/>
            <person name="Albert R."/>
            <person name="Binder M."/>
            <person name="Bloem J."/>
            <person name="Labutti K."/>
            <person name="Salamov A."/>
            <person name="Andreopoulos B."/>
            <person name="Baker S.E."/>
            <person name="Barry K."/>
            <person name="Bills G."/>
            <person name="Bluhm B.H."/>
            <person name="Cannon C."/>
            <person name="Castanera R."/>
            <person name="Culley D.E."/>
            <person name="Daum C."/>
            <person name="Ezra D."/>
            <person name="Gonzalez J.B."/>
            <person name="Henrissat B."/>
            <person name="Kuo A."/>
            <person name="Liang C."/>
            <person name="Lipzen A."/>
            <person name="Lutzoni F."/>
            <person name="Magnuson J."/>
            <person name="Mondo S."/>
            <person name="Nolan M."/>
            <person name="Ohm R."/>
            <person name="Pangilinan J."/>
            <person name="Park H.-J."/>
            <person name="Ramirez L."/>
            <person name="Alfaro M."/>
            <person name="Sun H."/>
            <person name="Tritt A."/>
            <person name="Yoshinaga Y."/>
            <person name="Zwiers L.-H."/>
            <person name="Turgeon B.G."/>
            <person name="Goodwin S.B."/>
            <person name="Spatafora J.W."/>
            <person name="Crous P.W."/>
            <person name="Grigoriev I.V."/>
        </authorList>
    </citation>
    <scope>NUCLEOTIDE SEQUENCE</scope>
    <source>
        <strain evidence="2">P77</strain>
    </source>
</reference>
<evidence type="ECO:0000256" key="1">
    <source>
        <dbReference type="SAM" id="MobiDB-lite"/>
    </source>
</evidence>
<organism evidence="2 3">
    <name type="scientific">Decorospora gaudefroyi</name>
    <dbReference type="NCBI Taxonomy" id="184978"/>
    <lineage>
        <taxon>Eukaryota</taxon>
        <taxon>Fungi</taxon>
        <taxon>Dikarya</taxon>
        <taxon>Ascomycota</taxon>
        <taxon>Pezizomycotina</taxon>
        <taxon>Dothideomycetes</taxon>
        <taxon>Pleosporomycetidae</taxon>
        <taxon>Pleosporales</taxon>
        <taxon>Pleosporineae</taxon>
        <taxon>Pleosporaceae</taxon>
        <taxon>Decorospora</taxon>
    </lineage>
</organism>
<evidence type="ECO:0000313" key="3">
    <source>
        <dbReference type="Proteomes" id="UP000800040"/>
    </source>
</evidence>
<accession>A0A6A5KD62</accession>
<dbReference type="AlphaFoldDB" id="A0A6A5KD62"/>
<protein>
    <submittedName>
        <fullName evidence="2">Uncharacterized protein</fullName>
    </submittedName>
</protein>
<dbReference type="EMBL" id="ML975305">
    <property type="protein sequence ID" value="KAF1834259.1"/>
    <property type="molecule type" value="Genomic_DNA"/>
</dbReference>
<sequence length="100" mass="11160">MTVSLLWSSVSPPPQRRGAARLSSAVARLAGYLPVRHTHATNPSTAQHFRLPDCALTYLPQYHFRHHSHEPPPHPAARASQDRPHPPSDFPQQPSLYTLS</sequence>
<evidence type="ECO:0000313" key="2">
    <source>
        <dbReference type="EMBL" id="KAF1834259.1"/>
    </source>
</evidence>
<keyword evidence="3" id="KW-1185">Reference proteome</keyword>
<feature type="region of interest" description="Disordered" evidence="1">
    <location>
        <begin position="65"/>
        <end position="100"/>
    </location>
</feature>
<proteinExistence type="predicted"/>